<feature type="repeat" description="RCC1" evidence="2">
    <location>
        <begin position="332"/>
        <end position="382"/>
    </location>
</feature>
<protein>
    <recommendedName>
        <fullName evidence="5">RCC1/BLIP-II protein</fullName>
    </recommendedName>
</protein>
<evidence type="ECO:0000313" key="4">
    <source>
        <dbReference type="Proteomes" id="UP001213000"/>
    </source>
</evidence>
<dbReference type="SUPFAM" id="SSF50985">
    <property type="entry name" value="RCC1/BLIP-II"/>
    <property type="match status" value="1"/>
</dbReference>
<feature type="repeat" description="RCC1" evidence="2">
    <location>
        <begin position="387"/>
        <end position="442"/>
    </location>
</feature>
<name>A0AAD5YXE2_9AGAR</name>
<dbReference type="Gene3D" id="2.130.10.30">
    <property type="entry name" value="Regulator of chromosome condensation 1/beta-lactamase-inhibitor protein II"/>
    <property type="match status" value="2"/>
</dbReference>
<evidence type="ECO:0008006" key="5">
    <source>
        <dbReference type="Google" id="ProtNLM"/>
    </source>
</evidence>
<dbReference type="AlphaFoldDB" id="A0AAD5YXE2"/>
<sequence length="451" mass="48205">MLNLLSAGSNAQGQLGNTTVDDSSVFQACSFHGQPAGNLPPNVTDIAEVANGANHSLLLLKTRIAQDTEATELWGCGDGRMGQLGPGLRQQEPITSFHKVALDTALAELGLDKYTIHSVSATWETSYLIAKKSGCHDVILSFGSNEFGDLGIGRDAGDKGIEKGVGIHIVDFSHVSVAGNSIKSAKTVTVEKMRSGQRHIIVSLKVIWDEEPVQILVGWGACRHGQLGDVKNLPSQPSSKPLKAKSKKPIIPSPPTYCSRPILVYHSINPSDLVVEYSLGIHHSAFLHSSGRISAKGSDRKNQVQGLESIHIARDVKCTWNGTCVLTGDASPCVLSTGSNSHGQLGRTDNSTTMKVDDIPIANAPVKALACGSEHTLVIMSVDGKGDEVWGWGWNEHGNLGVGNTADSPTPQRIWPPLDSLGTYRILNVWGGNGSSWILYEVQEAQIENSY</sequence>
<evidence type="ECO:0000256" key="1">
    <source>
        <dbReference type="ARBA" id="ARBA00022737"/>
    </source>
</evidence>
<keyword evidence="4" id="KW-1185">Reference proteome</keyword>
<dbReference type="PROSITE" id="PS50012">
    <property type="entry name" value="RCC1_3"/>
    <property type="match status" value="3"/>
</dbReference>
<dbReference type="InterPro" id="IPR051210">
    <property type="entry name" value="Ub_ligase/GEF_domain"/>
</dbReference>
<feature type="repeat" description="RCC1" evidence="2">
    <location>
        <begin position="2"/>
        <end position="62"/>
    </location>
</feature>
<dbReference type="EMBL" id="JANIEX010000220">
    <property type="protein sequence ID" value="KAJ3570756.1"/>
    <property type="molecule type" value="Genomic_DNA"/>
</dbReference>
<accession>A0AAD5YXE2</accession>
<dbReference type="PANTHER" id="PTHR22870">
    <property type="entry name" value="REGULATOR OF CHROMOSOME CONDENSATION"/>
    <property type="match status" value="1"/>
</dbReference>
<keyword evidence="1" id="KW-0677">Repeat</keyword>
<reference evidence="3" key="1">
    <citation type="submission" date="2022-07" db="EMBL/GenBank/DDBJ databases">
        <title>Genome Sequence of Leucocoprinus birnbaumii.</title>
        <authorList>
            <person name="Buettner E."/>
        </authorList>
    </citation>
    <scope>NUCLEOTIDE SEQUENCE</scope>
    <source>
        <strain evidence="3">VT141</strain>
    </source>
</reference>
<evidence type="ECO:0000256" key="2">
    <source>
        <dbReference type="PROSITE-ProRule" id="PRU00235"/>
    </source>
</evidence>
<organism evidence="3 4">
    <name type="scientific">Leucocoprinus birnbaumii</name>
    <dbReference type="NCBI Taxonomy" id="56174"/>
    <lineage>
        <taxon>Eukaryota</taxon>
        <taxon>Fungi</taxon>
        <taxon>Dikarya</taxon>
        <taxon>Basidiomycota</taxon>
        <taxon>Agaricomycotina</taxon>
        <taxon>Agaricomycetes</taxon>
        <taxon>Agaricomycetidae</taxon>
        <taxon>Agaricales</taxon>
        <taxon>Agaricineae</taxon>
        <taxon>Agaricaceae</taxon>
        <taxon>Leucocoprinus</taxon>
    </lineage>
</organism>
<comment type="caution">
    <text evidence="3">The sequence shown here is derived from an EMBL/GenBank/DDBJ whole genome shotgun (WGS) entry which is preliminary data.</text>
</comment>
<evidence type="ECO:0000313" key="3">
    <source>
        <dbReference type="EMBL" id="KAJ3570756.1"/>
    </source>
</evidence>
<dbReference type="PANTHER" id="PTHR22870:SF408">
    <property type="entry name" value="OS09G0560450 PROTEIN"/>
    <property type="match status" value="1"/>
</dbReference>
<proteinExistence type="predicted"/>
<dbReference type="Proteomes" id="UP001213000">
    <property type="component" value="Unassembled WGS sequence"/>
</dbReference>
<gene>
    <name evidence="3" type="ORF">NP233_g4190</name>
</gene>
<dbReference type="InterPro" id="IPR000408">
    <property type="entry name" value="Reg_chr_condens"/>
</dbReference>
<dbReference type="InterPro" id="IPR009091">
    <property type="entry name" value="RCC1/BLIP-II"/>
</dbReference>
<dbReference type="Pfam" id="PF00415">
    <property type="entry name" value="RCC1"/>
    <property type="match status" value="2"/>
</dbReference>